<accession>A0A3P6G4A7</accession>
<proteinExistence type="predicted"/>
<organism evidence="2">
    <name type="scientific">Brassica oleracea</name>
    <name type="common">Wild cabbage</name>
    <dbReference type="NCBI Taxonomy" id="3712"/>
    <lineage>
        <taxon>Eukaryota</taxon>
        <taxon>Viridiplantae</taxon>
        <taxon>Streptophyta</taxon>
        <taxon>Embryophyta</taxon>
        <taxon>Tracheophyta</taxon>
        <taxon>Spermatophyta</taxon>
        <taxon>Magnoliopsida</taxon>
        <taxon>eudicotyledons</taxon>
        <taxon>Gunneridae</taxon>
        <taxon>Pentapetalae</taxon>
        <taxon>rosids</taxon>
        <taxon>malvids</taxon>
        <taxon>Brassicales</taxon>
        <taxon>Brassicaceae</taxon>
        <taxon>Brassiceae</taxon>
        <taxon>Brassica</taxon>
    </lineage>
</organism>
<protein>
    <submittedName>
        <fullName evidence="2">Uncharacterized protein</fullName>
    </submittedName>
</protein>
<evidence type="ECO:0000313" key="2">
    <source>
        <dbReference type="EMBL" id="VDD54451.1"/>
    </source>
</evidence>
<gene>
    <name evidence="2" type="ORF">BOLC8T47680H</name>
</gene>
<name>A0A3P6G4A7_BRAOL</name>
<sequence length="131" mass="15080">MIRNVANKNLKDHPLQKIRNDHFPRRGVIHSYFLKGEPPDTQSIPKPKQFQEGGDVVVKKSVVQKKSHQTSQTGHLGDTSDRSSVQGVYPDNQNKFVYETNFTRRLTHQGVIEVLNFKKSFTDQKVMNFTN</sequence>
<dbReference type="EMBL" id="LR031879">
    <property type="protein sequence ID" value="VDD54451.1"/>
    <property type="molecule type" value="Genomic_DNA"/>
</dbReference>
<evidence type="ECO:0000256" key="1">
    <source>
        <dbReference type="SAM" id="MobiDB-lite"/>
    </source>
</evidence>
<reference evidence="2" key="1">
    <citation type="submission" date="2018-11" db="EMBL/GenBank/DDBJ databases">
        <authorList>
            <consortium name="Genoscope - CEA"/>
            <person name="William W."/>
        </authorList>
    </citation>
    <scope>NUCLEOTIDE SEQUENCE</scope>
</reference>
<dbReference type="AlphaFoldDB" id="A0A3P6G4A7"/>
<feature type="region of interest" description="Disordered" evidence="1">
    <location>
        <begin position="62"/>
        <end position="89"/>
    </location>
</feature>